<dbReference type="InterPro" id="IPR036691">
    <property type="entry name" value="Endo/exonu/phosph_ase_sf"/>
</dbReference>
<name>A0ABS5VNE7_9BACT</name>
<dbReference type="RefSeq" id="WP_254152861.1">
    <property type="nucleotide sequence ID" value="NZ_JAHESD010000009.1"/>
</dbReference>
<dbReference type="SUPFAM" id="SSF56219">
    <property type="entry name" value="DNase I-like"/>
    <property type="match status" value="1"/>
</dbReference>
<dbReference type="InterPro" id="IPR005135">
    <property type="entry name" value="Endo/exonuclease/phosphatase"/>
</dbReference>
<dbReference type="SUPFAM" id="SSF141072">
    <property type="entry name" value="CalX-like"/>
    <property type="match status" value="1"/>
</dbReference>
<dbReference type="Gene3D" id="2.60.40.10">
    <property type="entry name" value="Immunoglobulins"/>
    <property type="match status" value="1"/>
</dbReference>
<evidence type="ECO:0000259" key="1">
    <source>
        <dbReference type="Pfam" id="PF03372"/>
    </source>
</evidence>
<dbReference type="Pfam" id="PF03372">
    <property type="entry name" value="Exo_endo_phos"/>
    <property type="match status" value="1"/>
</dbReference>
<gene>
    <name evidence="3" type="ORF">KK060_06350</name>
</gene>
<keyword evidence="4" id="KW-1185">Reference proteome</keyword>
<evidence type="ECO:0000313" key="3">
    <source>
        <dbReference type="EMBL" id="MBT1702891.1"/>
    </source>
</evidence>
<dbReference type="InterPro" id="IPR038081">
    <property type="entry name" value="CalX-like_sf"/>
</dbReference>
<dbReference type="Gene3D" id="2.60.40.2030">
    <property type="match status" value="1"/>
</dbReference>
<comment type="caution">
    <text evidence="3">The sequence shown here is derived from an EMBL/GenBank/DDBJ whole genome shotgun (WGS) entry which is preliminary data.</text>
</comment>
<accession>A0ABS5VNE7</accession>
<proteinExistence type="predicted"/>
<dbReference type="InterPro" id="IPR013783">
    <property type="entry name" value="Ig-like_fold"/>
</dbReference>
<dbReference type="EMBL" id="JAHESD010000009">
    <property type="protein sequence ID" value="MBT1702891.1"/>
    <property type="molecule type" value="Genomic_DNA"/>
</dbReference>
<dbReference type="InterPro" id="IPR026444">
    <property type="entry name" value="Secre_tail"/>
</dbReference>
<dbReference type="Proteomes" id="UP000772618">
    <property type="component" value="Unassembled WGS sequence"/>
</dbReference>
<dbReference type="InterPro" id="IPR043744">
    <property type="entry name" value="DUF5689"/>
</dbReference>
<evidence type="ECO:0000259" key="2">
    <source>
        <dbReference type="Pfam" id="PF18942"/>
    </source>
</evidence>
<dbReference type="Gene3D" id="3.60.10.10">
    <property type="entry name" value="Endonuclease/exonuclease/phosphatase"/>
    <property type="match status" value="1"/>
</dbReference>
<reference evidence="3 4" key="1">
    <citation type="submission" date="2021-05" db="EMBL/GenBank/DDBJ databases">
        <title>A Polyphasic approach of four new species of the genus Ohtaekwangia: Ohtaekwangia histidinii sp. nov., Ohtaekwangia cretensis sp. nov., Ohtaekwangia indiensis sp. nov., Ohtaekwangia reichenbachii sp. nov. from diverse environment.</title>
        <authorList>
            <person name="Octaviana S."/>
        </authorList>
    </citation>
    <scope>NUCLEOTIDE SEQUENCE [LARGE SCALE GENOMIC DNA]</scope>
    <source>
        <strain evidence="3 4">PWU20</strain>
    </source>
</reference>
<feature type="domain" description="DUF5689" evidence="2">
    <location>
        <begin position="345"/>
        <end position="520"/>
    </location>
</feature>
<sequence length="1156" mass="125416">MKKLYLIHISMLLLFFTSYGQVAITNLNIAYEQNFNRLSATGITNDVSTLPLGWTFIETGTNANTTYAAGNGTSNAGNTYSLGTDTTDRALGGLLSGSLNPTIGAAFVNNTASTITSLTISYSGEQWRLGAINRGADRLDFQYSTNAINLSTGTWTDVDALDFSSPITSGTAGPLDGNADANRSAISFRVTGLEITPGSSFFIRWLDFNVASSDDALAVDDFSIIATGTTGNQPAITFSPATLNFGNVNANESDTLRYEVTTTNINNYPVIIFSQDPSFSISTDNVFFSDSTGLPAEGGVVYVRFTPVENRNYNGTISHYSDGINANFTVSGTGFDQVSSIIPISSASTRSIGTEVTVAGRVTVADELGNPAYIQDATGGIPVFYAPLASGVSIGDSVIVTGPIGSFNDQVQISGNGIRYTRINTPSRGITPKPIMLHDLAANEGLLVTIQNVSLVNNKFVFYPQSTERITDGTTEADLRIDGDTGIPGFQKPQETVDITGVVGRFRANAQLQPRFIEDIPGATEPGTEYDSIPKATTFDVVNWNFEFFGARREDYNEEYGPEDEALQLQNIRTVLSSLNADIIAVQEISDEAYFGELVSQLSGYSYTCSQRYSYSFEGPSNTFPPQKVCFIYDTTTINILSTRVMFENLYDSVRTINPTLLPGYPGGSPSSFYSSGRLPFLLTADVRIGNVTERVSFINIHAKSGSAPEDRNRRAYDAQVLKDTLDTQFAGEQFIILGDLNDDLDQSITAGQPSPYASFVADTSNYNALTKVLSEAGARSTVSFNDVIDHQIASDDLHEEYLQGSAQIIVPFRQVENYAATTSDHLPVLTRYKLHQPIVVFVQNSITLSEDSSAYTVQLQFNKPVTQTTQIAIHIEGNALYGSDFTTTPATQNNSLTLTVNQGAAEAHFTISILDDKLDELAESIKFIIQPHPGIEIAANSTLTVTVEDNDIPSIAFNERYASAKEGSDAYYVKLNLSTPAASEQTAIINIYGAPWISSGADYEVEGASTNKVEVNIPAGSAEAGFMIQAKADNKRELPIELLTFNLAEVSDGLRIATPKYSLFGIIDVKKKRNFYAYPNPTNGIFKLLCEECEEDITIRAVLTNERGSIIYQGTGSIEKLNQRLSLSLLSSKRGTYILKAVVDDETYTVRIIRN</sequence>
<protein>
    <submittedName>
        <fullName evidence="3">T9SS type A sorting domain-containing protein</fullName>
    </submittedName>
</protein>
<organism evidence="3 4">
    <name type="scientific">Chryseosolibacter indicus</name>
    <dbReference type="NCBI Taxonomy" id="2782351"/>
    <lineage>
        <taxon>Bacteria</taxon>
        <taxon>Pseudomonadati</taxon>
        <taxon>Bacteroidota</taxon>
        <taxon>Cytophagia</taxon>
        <taxon>Cytophagales</taxon>
        <taxon>Chryseotaleaceae</taxon>
        <taxon>Chryseosolibacter</taxon>
    </lineage>
</organism>
<dbReference type="NCBIfam" id="TIGR04183">
    <property type="entry name" value="Por_Secre_tail"/>
    <property type="match status" value="1"/>
</dbReference>
<feature type="domain" description="Endonuclease/exonuclease/phosphatase" evidence="1">
    <location>
        <begin position="544"/>
        <end position="826"/>
    </location>
</feature>
<dbReference type="Pfam" id="PF18942">
    <property type="entry name" value="DUF5689"/>
    <property type="match status" value="1"/>
</dbReference>
<evidence type="ECO:0000313" key="4">
    <source>
        <dbReference type="Proteomes" id="UP000772618"/>
    </source>
</evidence>